<protein>
    <submittedName>
        <fullName evidence="1">Uncharacterized protein</fullName>
    </submittedName>
</protein>
<proteinExistence type="predicted"/>
<name>A0A219YCR4_9CAUD</name>
<evidence type="ECO:0000313" key="2">
    <source>
        <dbReference type="Proteomes" id="UP000225215"/>
    </source>
</evidence>
<evidence type="ECO:0000313" key="1">
    <source>
        <dbReference type="EMBL" id="APU01796.1"/>
    </source>
</evidence>
<sequence>MEIIDIIYQPVCFCPECGGALDGGIDDVCEYCVGEEK</sequence>
<organism evidence="1 2">
    <name type="scientific">Aeromonas phage 65.2</name>
    <dbReference type="NCBI Taxonomy" id="1932896"/>
    <lineage>
        <taxon>Viruses</taxon>
        <taxon>Duplodnaviria</taxon>
        <taxon>Heunggongvirae</taxon>
        <taxon>Uroviricota</taxon>
        <taxon>Caudoviricetes</taxon>
        <taxon>Pantevenvirales</taxon>
        <taxon>Straboviridae</taxon>
        <taxon>Emmerichvirinae</taxon>
        <taxon>Ishigurovirus</taxon>
        <taxon>Ishigurovirus osborne</taxon>
    </lineage>
</organism>
<reference evidence="1 2" key="1">
    <citation type="journal article" date="2017" name="Sci. Rep.">
        <title>Characterization and diversity of phages infecting Aeromonas salmonicida subsp. salmonicida.</title>
        <authorList>
            <person name="Vincent A.T."/>
            <person name="Paquet V.E."/>
            <person name="Bernatchez A."/>
            <person name="Tremblay D.M."/>
            <person name="Moineau S."/>
            <person name="Charette S.J."/>
        </authorList>
    </citation>
    <scope>NUCLEOTIDE SEQUENCE [LARGE SCALE GENOMIC DNA]</scope>
</reference>
<accession>A0A219YCR4</accession>
<dbReference type="Proteomes" id="UP000225215">
    <property type="component" value="Segment"/>
</dbReference>
<dbReference type="EMBL" id="KY290955">
    <property type="protein sequence ID" value="APU01796.1"/>
    <property type="molecule type" value="Genomic_DNA"/>
</dbReference>